<organism evidence="1">
    <name type="scientific">CrAss-like virus sp. ctt4r3</name>
    <dbReference type="NCBI Taxonomy" id="2823619"/>
    <lineage>
        <taxon>Viruses</taxon>
        <taxon>Duplodnaviria</taxon>
        <taxon>Heunggongvirae</taxon>
        <taxon>Uroviricota</taxon>
        <taxon>Caudoviricetes</taxon>
        <taxon>Crassvirales</taxon>
    </lineage>
</organism>
<sequence>MKMIDTETGHEMVEVSGHDKKEYASKGVAGTGLGLGIAGTALWLLSGGLGGGLFGNRMGAAGAVAAGVGKEDKCELINGMWSLAFNGQTTRCNDRNQIEAEMFGLYKSQIDADFGLYKSQRDGFDITNARVGELEKEVAVLRATRPYQDALIQAAITRVAEQADFNLFRRTCRMITGEVVLPNTPTVTGYPAYNPCLYRAESAPAPAN</sequence>
<accession>A0A8S5L7E8</accession>
<evidence type="ECO:0008006" key="2">
    <source>
        <dbReference type="Google" id="ProtNLM"/>
    </source>
</evidence>
<name>A0A8S5L7E8_9CAUD</name>
<reference evidence="1" key="1">
    <citation type="journal article" date="2021" name="Proc. Natl. Acad. Sci. U.S.A.">
        <title>A Catalog of Tens of Thousands of Viruses from Human Metagenomes Reveals Hidden Associations with Chronic Diseases.</title>
        <authorList>
            <person name="Tisza M.J."/>
            <person name="Buck C.B."/>
        </authorList>
    </citation>
    <scope>NUCLEOTIDE SEQUENCE</scope>
    <source>
        <strain evidence="1">Ctt4r3</strain>
    </source>
</reference>
<dbReference type="EMBL" id="BK014649">
    <property type="protein sequence ID" value="DAD65825.1"/>
    <property type="molecule type" value="Genomic_DNA"/>
</dbReference>
<evidence type="ECO:0000313" key="1">
    <source>
        <dbReference type="EMBL" id="DAD65825.1"/>
    </source>
</evidence>
<proteinExistence type="predicted"/>
<protein>
    <recommendedName>
        <fullName evidence="2">Tail protein</fullName>
    </recommendedName>
</protein>